<dbReference type="SUPFAM" id="SSF51197">
    <property type="entry name" value="Clavaminate synthase-like"/>
    <property type="match status" value="1"/>
</dbReference>
<gene>
    <name evidence="3" type="ORF">PGLA2088_LOCUS28045</name>
</gene>
<comment type="caution">
    <text evidence="3">The sequence shown here is derived from an EMBL/GenBank/DDBJ whole genome shotgun (WGS) entry which is preliminary data.</text>
</comment>
<evidence type="ECO:0000259" key="2">
    <source>
        <dbReference type="PROSITE" id="PS51184"/>
    </source>
</evidence>
<sequence length="639" mass="69957">MVFPDASPRAMTDCPANGQIRNACRCRCRAGSLLQSRCVAAWPGVRPGSRGNGRRWLPQYPQEADPMLQPPGARPRSTYPRSAEGSSTGGSASSSAQLRAPLRSATDAAESAQGLLEEAGLKLLSAGRQQEGLSLLLRAQRLAAVHPLSKAVSEVAAGAVEAAFDSPNLVPQAARRSGSLLLTEPLPRNRGKRCAAERADGESPSAARGGGSEGKASSSGGSGRRYEPWLEGGEVPRVNCGDPAGFQNALSYIARHVPVVMENLGLMPAATSKWHTQYLRQHTTEWPGMHVLRSPGDENRYLYFVPEQSDRDMSAFKDAPRRASSDMRLSFASFLRSAEEDPQGRYYLQSPLVLRHHNERGELEETWNKGIDGTLRADCDSDVDRHRLTAIQAAGGFGHWARSQLFVGPSDSLSPVHYDQYDNIYLQVAGEKHFLLFDPGAAEGLYPFPVSHPYDEYAMVDLEHVDCQSYPRARELLTHRGAAVTLRPGESLFIPTHWWHHVQGTAARGAWNISVNFWFAIHEALVAPPHPLPVHLELELARHVELLLSDTCGSAAVGVLAELLRQDAENQEVDEVHQADAVSLPARNFLLYRLQRILGPENVGSFVREFFPPERFSRPTVAKALQGPSRPDKAGIGVR</sequence>
<dbReference type="AlphaFoldDB" id="A0A813K747"/>
<dbReference type="InterPro" id="IPR003347">
    <property type="entry name" value="JmjC_dom"/>
</dbReference>
<feature type="compositionally biased region" description="Low complexity" evidence="1">
    <location>
        <begin position="82"/>
        <end position="96"/>
    </location>
</feature>
<feature type="region of interest" description="Disordered" evidence="1">
    <location>
        <begin position="180"/>
        <end position="230"/>
    </location>
</feature>
<dbReference type="PANTHER" id="PTHR12461">
    <property type="entry name" value="HYPOXIA-INDUCIBLE FACTOR 1 ALPHA INHIBITOR-RELATED"/>
    <property type="match status" value="1"/>
</dbReference>
<evidence type="ECO:0000313" key="3">
    <source>
        <dbReference type="EMBL" id="CAE8692807.1"/>
    </source>
</evidence>
<reference evidence="3" key="1">
    <citation type="submission" date="2021-02" db="EMBL/GenBank/DDBJ databases">
        <authorList>
            <person name="Dougan E. K."/>
            <person name="Rhodes N."/>
            <person name="Thang M."/>
            <person name="Chan C."/>
        </authorList>
    </citation>
    <scope>NUCLEOTIDE SEQUENCE</scope>
</reference>
<dbReference type="Pfam" id="PF13621">
    <property type="entry name" value="Cupin_8"/>
    <property type="match status" value="1"/>
</dbReference>
<proteinExistence type="predicted"/>
<organism evidence="3 4">
    <name type="scientific">Polarella glacialis</name>
    <name type="common">Dinoflagellate</name>
    <dbReference type="NCBI Taxonomy" id="89957"/>
    <lineage>
        <taxon>Eukaryota</taxon>
        <taxon>Sar</taxon>
        <taxon>Alveolata</taxon>
        <taxon>Dinophyceae</taxon>
        <taxon>Suessiales</taxon>
        <taxon>Suessiaceae</taxon>
        <taxon>Polarella</taxon>
    </lineage>
</organism>
<accession>A0A813K747</accession>
<dbReference type="Gene3D" id="2.60.120.10">
    <property type="entry name" value="Jelly Rolls"/>
    <property type="match status" value="1"/>
</dbReference>
<dbReference type="Proteomes" id="UP000626109">
    <property type="component" value="Unassembled WGS sequence"/>
</dbReference>
<evidence type="ECO:0000313" key="4">
    <source>
        <dbReference type="Proteomes" id="UP000626109"/>
    </source>
</evidence>
<dbReference type="SMART" id="SM00558">
    <property type="entry name" value="JmjC"/>
    <property type="match status" value="1"/>
</dbReference>
<name>A0A813K747_POLGL</name>
<feature type="domain" description="JmjC" evidence="2">
    <location>
        <begin position="339"/>
        <end position="536"/>
    </location>
</feature>
<evidence type="ECO:0000256" key="1">
    <source>
        <dbReference type="SAM" id="MobiDB-lite"/>
    </source>
</evidence>
<feature type="region of interest" description="Disordered" evidence="1">
    <location>
        <begin position="50"/>
        <end position="105"/>
    </location>
</feature>
<protein>
    <recommendedName>
        <fullName evidence="2">JmjC domain-containing protein</fullName>
    </recommendedName>
</protein>
<dbReference type="PANTHER" id="PTHR12461:SF105">
    <property type="entry name" value="HYPOXIA-INDUCIBLE FACTOR 1-ALPHA INHIBITOR"/>
    <property type="match status" value="1"/>
</dbReference>
<dbReference type="PROSITE" id="PS51184">
    <property type="entry name" value="JMJC"/>
    <property type="match status" value="1"/>
</dbReference>
<dbReference type="InterPro" id="IPR041667">
    <property type="entry name" value="Cupin_8"/>
</dbReference>
<dbReference type="InterPro" id="IPR014710">
    <property type="entry name" value="RmlC-like_jellyroll"/>
</dbReference>
<dbReference type="EMBL" id="CAJNNW010027716">
    <property type="protein sequence ID" value="CAE8692807.1"/>
    <property type="molecule type" value="Genomic_DNA"/>
</dbReference>